<protein>
    <submittedName>
        <fullName evidence="2">Uncharacterized protein</fullName>
    </submittedName>
</protein>
<evidence type="ECO:0000256" key="1">
    <source>
        <dbReference type="SAM" id="MobiDB-lite"/>
    </source>
</evidence>
<reference evidence="3" key="1">
    <citation type="submission" date="2022-10" db="EMBL/GenBank/DDBJ databases">
        <title>Genome assembly of Pristionchus species.</title>
        <authorList>
            <person name="Yoshida K."/>
            <person name="Sommer R.J."/>
        </authorList>
    </citation>
    <scope>NUCLEOTIDE SEQUENCE [LARGE SCALE GENOMIC DNA]</scope>
    <source>
        <strain evidence="3">RS5460</strain>
    </source>
</reference>
<feature type="non-terminal residue" evidence="2">
    <location>
        <position position="601"/>
    </location>
</feature>
<comment type="caution">
    <text evidence="2">The sequence shown here is derived from an EMBL/GenBank/DDBJ whole genome shotgun (WGS) entry which is preliminary data.</text>
</comment>
<feature type="compositionally biased region" description="Acidic residues" evidence="1">
    <location>
        <begin position="213"/>
        <end position="225"/>
    </location>
</feature>
<feature type="compositionally biased region" description="Basic and acidic residues" evidence="1">
    <location>
        <begin position="340"/>
        <end position="353"/>
    </location>
</feature>
<evidence type="ECO:0000313" key="3">
    <source>
        <dbReference type="Proteomes" id="UP001328107"/>
    </source>
</evidence>
<organism evidence="2 3">
    <name type="scientific">Pristionchus mayeri</name>
    <dbReference type="NCBI Taxonomy" id="1317129"/>
    <lineage>
        <taxon>Eukaryota</taxon>
        <taxon>Metazoa</taxon>
        <taxon>Ecdysozoa</taxon>
        <taxon>Nematoda</taxon>
        <taxon>Chromadorea</taxon>
        <taxon>Rhabditida</taxon>
        <taxon>Rhabditina</taxon>
        <taxon>Diplogasteromorpha</taxon>
        <taxon>Diplogasteroidea</taxon>
        <taxon>Neodiplogasteridae</taxon>
        <taxon>Pristionchus</taxon>
    </lineage>
</organism>
<feature type="region of interest" description="Disordered" evidence="1">
    <location>
        <begin position="18"/>
        <end position="271"/>
    </location>
</feature>
<feature type="compositionally biased region" description="Polar residues" evidence="1">
    <location>
        <begin position="106"/>
        <end position="143"/>
    </location>
</feature>
<sequence length="601" mass="66848">MLSEQIISAVRLDSVVESAAHQTEGRSHFPSTVPTPPPSNTTTSSDAVPSLFAPCDDSSPLPIKLEQLDVSPRKISPSESNDPSTTLIPPPSPLSQSNSPLDDPPTTSSQSNSPMETLDQSSHSILTHSHPLSPQSTPMASSSDAEENPNELPMEQPQKNIAIAADGNESASSALSLSEEASFSTFSSATYSTANEDCNIRETSSSGIPRDEVIDDENEEEEETPTDGPSSPPSDKEEVDNQPAEKDESCSSSIAFVPQKRCSPRKQAKTIKRECVEGVEMEEDGAVPSTQPPLQSPLNYRLESTEKHAPMESMEIMMEDEGTRPIPPLRCSPRKKTKTIKKEPVDSDKKNDECLPSTISIPPSVNVNRKGVNLSASPIPQLRRSPRKREKNIEEEDICPDSRNDEILPINTEGSCPQRRRRSTRNSSMKEVKQQKIEMTSNEENPSGGWNEELDWKDVLPIRPRRSVKIEPREEDDVDQDFWSGKRISSECPRCNETVGKSARKGHFKQFHYDSFFLSLTLKMNEVERWVSCRIGSSSSGTKEGRVCLYCNSSEHLHDGRVPLLRHIKACHKSDFLQLKTAYRLYSRTRNIEDLPVHYIL</sequence>
<feature type="compositionally biased region" description="Low complexity" evidence="1">
    <location>
        <begin position="94"/>
        <end position="105"/>
    </location>
</feature>
<feature type="compositionally biased region" description="Low complexity" evidence="1">
    <location>
        <begin position="169"/>
        <end position="194"/>
    </location>
</feature>
<name>A0AAN5DCR5_9BILA</name>
<feature type="region of interest" description="Disordered" evidence="1">
    <location>
        <begin position="320"/>
        <end position="357"/>
    </location>
</feature>
<dbReference type="AlphaFoldDB" id="A0AAN5DCR5"/>
<dbReference type="EMBL" id="BTRK01000006">
    <property type="protein sequence ID" value="GMR59740.1"/>
    <property type="molecule type" value="Genomic_DNA"/>
</dbReference>
<gene>
    <name evidence="2" type="ORF">PMAYCL1PPCAC_29935</name>
</gene>
<dbReference type="Proteomes" id="UP001328107">
    <property type="component" value="Unassembled WGS sequence"/>
</dbReference>
<proteinExistence type="predicted"/>
<accession>A0AAN5DCR5</accession>
<keyword evidence="3" id="KW-1185">Reference proteome</keyword>
<feature type="region of interest" description="Disordered" evidence="1">
    <location>
        <begin position="369"/>
        <end position="452"/>
    </location>
</feature>
<evidence type="ECO:0000313" key="2">
    <source>
        <dbReference type="EMBL" id="GMR59740.1"/>
    </source>
</evidence>